<sequence length="96" mass="10845">MKELERPRGQSRGKYLGSNILLISFISLHEINIASQEVPCHLRSATAEITSVGTALRRQRRTKSEARERPASAVKRRGGARRLSQNLSLRGRKSRH</sequence>
<proteinExistence type="predicted"/>
<dbReference type="Proteomes" id="UP000299102">
    <property type="component" value="Unassembled WGS sequence"/>
</dbReference>
<keyword evidence="3" id="KW-1185">Reference proteome</keyword>
<evidence type="ECO:0000313" key="2">
    <source>
        <dbReference type="EMBL" id="GBP26497.1"/>
    </source>
</evidence>
<evidence type="ECO:0000256" key="1">
    <source>
        <dbReference type="SAM" id="MobiDB-lite"/>
    </source>
</evidence>
<organism evidence="2 3">
    <name type="scientific">Eumeta variegata</name>
    <name type="common">Bagworm moth</name>
    <name type="synonym">Eumeta japonica</name>
    <dbReference type="NCBI Taxonomy" id="151549"/>
    <lineage>
        <taxon>Eukaryota</taxon>
        <taxon>Metazoa</taxon>
        <taxon>Ecdysozoa</taxon>
        <taxon>Arthropoda</taxon>
        <taxon>Hexapoda</taxon>
        <taxon>Insecta</taxon>
        <taxon>Pterygota</taxon>
        <taxon>Neoptera</taxon>
        <taxon>Endopterygota</taxon>
        <taxon>Lepidoptera</taxon>
        <taxon>Glossata</taxon>
        <taxon>Ditrysia</taxon>
        <taxon>Tineoidea</taxon>
        <taxon>Psychidae</taxon>
        <taxon>Oiketicinae</taxon>
        <taxon>Eumeta</taxon>
    </lineage>
</organism>
<comment type="caution">
    <text evidence="2">The sequence shown here is derived from an EMBL/GenBank/DDBJ whole genome shotgun (WGS) entry which is preliminary data.</text>
</comment>
<reference evidence="2 3" key="1">
    <citation type="journal article" date="2019" name="Commun. Biol.">
        <title>The bagworm genome reveals a unique fibroin gene that provides high tensile strength.</title>
        <authorList>
            <person name="Kono N."/>
            <person name="Nakamura H."/>
            <person name="Ohtoshi R."/>
            <person name="Tomita M."/>
            <person name="Numata K."/>
            <person name="Arakawa K."/>
        </authorList>
    </citation>
    <scope>NUCLEOTIDE SEQUENCE [LARGE SCALE GENOMIC DNA]</scope>
</reference>
<protein>
    <submittedName>
        <fullName evidence="2">Uncharacterized protein</fullName>
    </submittedName>
</protein>
<feature type="region of interest" description="Disordered" evidence="1">
    <location>
        <begin position="52"/>
        <end position="96"/>
    </location>
</feature>
<evidence type="ECO:0000313" key="3">
    <source>
        <dbReference type="Proteomes" id="UP000299102"/>
    </source>
</evidence>
<dbReference type="EMBL" id="BGZK01000181">
    <property type="protein sequence ID" value="GBP26497.1"/>
    <property type="molecule type" value="Genomic_DNA"/>
</dbReference>
<dbReference type="AlphaFoldDB" id="A0A4C1UK77"/>
<gene>
    <name evidence="2" type="ORF">EVAR_85999_1</name>
</gene>
<accession>A0A4C1UK77</accession>
<name>A0A4C1UK77_EUMVA</name>